<dbReference type="PIRSF" id="PIRSF019455">
    <property type="entry name" value="CopR_AtkY"/>
    <property type="match status" value="1"/>
</dbReference>
<keyword evidence="3" id="KW-0238">DNA-binding</keyword>
<evidence type="ECO:0000256" key="3">
    <source>
        <dbReference type="ARBA" id="ARBA00023125"/>
    </source>
</evidence>
<evidence type="ECO:0000313" key="6">
    <source>
        <dbReference type="Proteomes" id="UP000823603"/>
    </source>
</evidence>
<comment type="caution">
    <text evidence="5">The sequence shown here is derived from an EMBL/GenBank/DDBJ whole genome shotgun (WGS) entry which is preliminary data.</text>
</comment>
<organism evidence="5 6">
    <name type="scientific">Candidatus Cryptobacteroides faecavium</name>
    <dbReference type="NCBI Taxonomy" id="2840762"/>
    <lineage>
        <taxon>Bacteria</taxon>
        <taxon>Pseudomonadati</taxon>
        <taxon>Bacteroidota</taxon>
        <taxon>Bacteroidia</taxon>
        <taxon>Bacteroidales</taxon>
        <taxon>Candidatus Cryptobacteroides</taxon>
    </lineage>
</organism>
<protein>
    <submittedName>
        <fullName evidence="5">BlaI/MecI/CopY family transcriptional regulator</fullName>
    </submittedName>
</protein>
<evidence type="ECO:0000313" key="5">
    <source>
        <dbReference type="EMBL" id="MBO8471739.1"/>
    </source>
</evidence>
<dbReference type="EMBL" id="JADIMB010000118">
    <property type="protein sequence ID" value="MBO8471739.1"/>
    <property type="molecule type" value="Genomic_DNA"/>
</dbReference>
<keyword evidence="2" id="KW-0805">Transcription regulation</keyword>
<sequence length="131" mass="15023">MAAEIRKNAKPSEKEEQILNIFWAHGPLFVKEVQGLLPEPRPHVNTVATMVRSLESKGYLKHESFGGAFRYSAAFSKDEYKSESFGELVRKYFKDSWRLAVSSFVKEEKLSADDLREILADLENMKKTGHE</sequence>
<gene>
    <name evidence="5" type="ORF">IAB82_08105</name>
</gene>
<dbReference type="Gene3D" id="1.10.4040.10">
    <property type="entry name" value="Penicillinase repressor domain"/>
    <property type="match status" value="1"/>
</dbReference>
<evidence type="ECO:0000256" key="4">
    <source>
        <dbReference type="ARBA" id="ARBA00023163"/>
    </source>
</evidence>
<evidence type="ECO:0000256" key="2">
    <source>
        <dbReference type="ARBA" id="ARBA00023015"/>
    </source>
</evidence>
<dbReference type="AlphaFoldDB" id="A0A9D9NFQ3"/>
<dbReference type="Pfam" id="PF03965">
    <property type="entry name" value="Penicillinase_R"/>
    <property type="match status" value="1"/>
</dbReference>
<keyword evidence="4" id="KW-0804">Transcription</keyword>
<dbReference type="SUPFAM" id="SSF46785">
    <property type="entry name" value="Winged helix' DNA-binding domain"/>
    <property type="match status" value="1"/>
</dbReference>
<reference evidence="5" key="2">
    <citation type="journal article" date="2021" name="PeerJ">
        <title>Extensive microbial diversity within the chicken gut microbiome revealed by metagenomics and culture.</title>
        <authorList>
            <person name="Gilroy R."/>
            <person name="Ravi A."/>
            <person name="Getino M."/>
            <person name="Pursley I."/>
            <person name="Horton D.L."/>
            <person name="Alikhan N.F."/>
            <person name="Baker D."/>
            <person name="Gharbi K."/>
            <person name="Hall N."/>
            <person name="Watson M."/>
            <person name="Adriaenssens E.M."/>
            <person name="Foster-Nyarko E."/>
            <person name="Jarju S."/>
            <person name="Secka A."/>
            <person name="Antonio M."/>
            <person name="Oren A."/>
            <person name="Chaudhuri R.R."/>
            <person name="La Ragione R."/>
            <person name="Hildebrand F."/>
            <person name="Pallen M.J."/>
        </authorList>
    </citation>
    <scope>NUCLEOTIDE SEQUENCE</scope>
    <source>
        <strain evidence="5">B2-22910</strain>
    </source>
</reference>
<dbReference type="InterPro" id="IPR036388">
    <property type="entry name" value="WH-like_DNA-bd_sf"/>
</dbReference>
<accession>A0A9D9NFQ3</accession>
<dbReference type="InterPro" id="IPR036390">
    <property type="entry name" value="WH_DNA-bd_sf"/>
</dbReference>
<dbReference type="InterPro" id="IPR005650">
    <property type="entry name" value="BlaI_family"/>
</dbReference>
<proteinExistence type="inferred from homology"/>
<dbReference type="GO" id="GO:0045892">
    <property type="term" value="P:negative regulation of DNA-templated transcription"/>
    <property type="evidence" value="ECO:0007669"/>
    <property type="project" value="InterPro"/>
</dbReference>
<name>A0A9D9NFQ3_9BACT</name>
<comment type="similarity">
    <text evidence="1">Belongs to the BlaI transcriptional regulatory family.</text>
</comment>
<dbReference type="Gene3D" id="1.10.10.10">
    <property type="entry name" value="Winged helix-like DNA-binding domain superfamily/Winged helix DNA-binding domain"/>
    <property type="match status" value="1"/>
</dbReference>
<evidence type="ECO:0000256" key="1">
    <source>
        <dbReference type="ARBA" id="ARBA00011046"/>
    </source>
</evidence>
<dbReference type="Proteomes" id="UP000823603">
    <property type="component" value="Unassembled WGS sequence"/>
</dbReference>
<reference evidence="5" key="1">
    <citation type="submission" date="2020-10" db="EMBL/GenBank/DDBJ databases">
        <authorList>
            <person name="Gilroy R."/>
        </authorList>
    </citation>
    <scope>NUCLEOTIDE SEQUENCE</scope>
    <source>
        <strain evidence="5">B2-22910</strain>
    </source>
</reference>
<dbReference type="GO" id="GO:0003677">
    <property type="term" value="F:DNA binding"/>
    <property type="evidence" value="ECO:0007669"/>
    <property type="project" value="UniProtKB-KW"/>
</dbReference>